<accession>A0ABS6X5M4</accession>
<comment type="caution">
    <text evidence="1">The sequence shown here is derived from an EMBL/GenBank/DDBJ whole genome shotgun (WGS) entry which is preliminary data.</text>
</comment>
<reference evidence="1 2" key="1">
    <citation type="submission" date="2021-07" db="EMBL/GenBank/DDBJ databases">
        <title>Hymenobacter profundi sp. nov., isolated from deep-sea water.</title>
        <authorList>
            <person name="Kim M.K."/>
        </authorList>
    </citation>
    <scope>NUCLEOTIDE SEQUENCE [LARGE SCALE GENOMIC DNA]</scope>
    <source>
        <strain evidence="1 2">M2</strain>
    </source>
</reference>
<protein>
    <submittedName>
        <fullName evidence="1">DUF3891 family protein</fullName>
    </submittedName>
</protein>
<proteinExistence type="predicted"/>
<sequence>AYFCEKPTPRMIVNPTPTGWQVIYQQAHALLAAQLAWQWPPFLPTDRWVGLLAATAQHDDEQQRWRGHYGLTAAGAPADFTQKEFSLEQAEGVMRAARFQGQWRSLLTSLHLSFLYEPQRGENTQQDAFLDEQQAQQKQWRRALHVTKAEAQRAYALLQWCDRLSLILCRQELPERGRALEISEGPDGKRYTVHRPTPEGPVLVSPWPFAASEFDVTVEASQLHELQFQDDAALTAALHVAPIETLQWGLQRPH</sequence>
<evidence type="ECO:0000313" key="2">
    <source>
        <dbReference type="Proteomes" id="UP000826188"/>
    </source>
</evidence>
<feature type="non-terminal residue" evidence="1">
    <location>
        <position position="1"/>
    </location>
</feature>
<name>A0ABS6X5M4_9BACT</name>
<evidence type="ECO:0000313" key="1">
    <source>
        <dbReference type="EMBL" id="MBW3131130.1"/>
    </source>
</evidence>
<dbReference type="Pfam" id="PF13030">
    <property type="entry name" value="DUF3891"/>
    <property type="match status" value="1"/>
</dbReference>
<dbReference type="Proteomes" id="UP000826188">
    <property type="component" value="Unassembled WGS sequence"/>
</dbReference>
<dbReference type="InterPro" id="IPR024992">
    <property type="entry name" value="DUF3891"/>
</dbReference>
<dbReference type="RefSeq" id="WP_219161695.1">
    <property type="nucleotide sequence ID" value="NZ_JAHWGL010000168.1"/>
</dbReference>
<gene>
    <name evidence="1" type="ORF">KYK14_21415</name>
</gene>
<keyword evidence="2" id="KW-1185">Reference proteome</keyword>
<dbReference type="EMBL" id="JAHWGL010000168">
    <property type="protein sequence ID" value="MBW3131130.1"/>
    <property type="molecule type" value="Genomic_DNA"/>
</dbReference>
<organism evidence="1 2">
    <name type="scientific">Hymenobacter profundi</name>
    <dbReference type="NCBI Taxonomy" id="1982110"/>
    <lineage>
        <taxon>Bacteria</taxon>
        <taxon>Pseudomonadati</taxon>
        <taxon>Bacteroidota</taxon>
        <taxon>Cytophagia</taxon>
        <taxon>Cytophagales</taxon>
        <taxon>Hymenobacteraceae</taxon>
        <taxon>Hymenobacter</taxon>
    </lineage>
</organism>